<evidence type="ECO:0000256" key="9">
    <source>
        <dbReference type="SAM" id="MobiDB-lite"/>
    </source>
</evidence>
<feature type="region of interest" description="Disordered" evidence="9">
    <location>
        <begin position="347"/>
        <end position="367"/>
    </location>
</feature>
<dbReference type="RefSeq" id="WP_245769093.1">
    <property type="nucleotide sequence ID" value="NZ_FNFF01000001.1"/>
</dbReference>
<comment type="similarity">
    <text evidence="2">Belongs to the cytochrome P450 family.</text>
</comment>
<accession>A0A1G8TS57</accession>
<evidence type="ECO:0000313" key="11">
    <source>
        <dbReference type="Proteomes" id="UP000199155"/>
    </source>
</evidence>
<evidence type="ECO:0000256" key="6">
    <source>
        <dbReference type="ARBA" id="ARBA00023004"/>
    </source>
</evidence>
<comment type="cofactor">
    <cofactor evidence="1 8">
        <name>heme</name>
        <dbReference type="ChEBI" id="CHEBI:30413"/>
    </cofactor>
</comment>
<evidence type="ECO:0000256" key="4">
    <source>
        <dbReference type="ARBA" id="ARBA00022723"/>
    </source>
</evidence>
<dbReference type="SUPFAM" id="SSF48264">
    <property type="entry name" value="Cytochrome P450"/>
    <property type="match status" value="1"/>
</dbReference>
<dbReference type="GO" id="GO:0016125">
    <property type="term" value="P:sterol metabolic process"/>
    <property type="evidence" value="ECO:0007669"/>
    <property type="project" value="TreeGrafter"/>
</dbReference>
<dbReference type="InterPro" id="IPR001128">
    <property type="entry name" value="Cyt_P450"/>
</dbReference>
<dbReference type="PANTHER" id="PTHR24286">
    <property type="entry name" value="CYTOCHROME P450 26"/>
    <property type="match status" value="1"/>
</dbReference>
<proteinExistence type="inferred from homology"/>
<sequence length="422" mass="47332">MNALRLLKNPMRVREPDQTLPLLADGYRWLPAQWEQTDGPMVRTRLMGRPAVAVRGPEAVRFFYEEPRIERHDALPGPVLSTLFGHGAVHTLDGRDHQVRKAMFVDLLKDPDRVEALASTVGAAWDTAAEQWTDGRRVVLFDESARLLTRAVCRWAGLPLDASRVDDVTRDLVAMVDGFATAGPRHIRARRARRRAEQGLMRLVTRIRTGERKADPGSVLDAVVHHQGADGLLIDTHTTAVELLNILRPTVAISWFVAFAGHALHEWPDQKRLLREGGEEYARAFAHEVRRHYPFAPFVAGVAQEELHHRGEPIEAGTLVLLDLYGHDHDAELWVRPDDFDPGRFTGRTPERDELIPQGGGDASAGHRCPGEDITVRLLGLLSLRLARLEYRMPAQDLRIPLERIPTRPKSGVVLGDVRYGD</sequence>
<dbReference type="CDD" id="cd11067">
    <property type="entry name" value="CYP152"/>
    <property type="match status" value="1"/>
</dbReference>
<dbReference type="Gene3D" id="1.10.630.10">
    <property type="entry name" value="Cytochrome P450"/>
    <property type="match status" value="1"/>
</dbReference>
<dbReference type="GO" id="GO:0004497">
    <property type="term" value="F:monooxygenase activity"/>
    <property type="evidence" value="ECO:0007669"/>
    <property type="project" value="UniProtKB-KW"/>
</dbReference>
<reference evidence="10 11" key="1">
    <citation type="submission" date="2016-10" db="EMBL/GenBank/DDBJ databases">
        <authorList>
            <person name="de Groot N.N."/>
        </authorList>
    </citation>
    <scope>NUCLEOTIDE SEQUENCE [LARGE SCALE GENOMIC DNA]</scope>
    <source>
        <strain evidence="10 11">CGMCC 4.5727</strain>
    </source>
</reference>
<dbReference type="GO" id="GO:0016705">
    <property type="term" value="F:oxidoreductase activity, acting on paired donors, with incorporation or reduction of molecular oxygen"/>
    <property type="evidence" value="ECO:0007669"/>
    <property type="project" value="InterPro"/>
</dbReference>
<dbReference type="InterPro" id="IPR002401">
    <property type="entry name" value="Cyt_P450_E_grp-I"/>
</dbReference>
<dbReference type="Pfam" id="PF00067">
    <property type="entry name" value="p450"/>
    <property type="match status" value="1"/>
</dbReference>
<dbReference type="PRINTS" id="PR00463">
    <property type="entry name" value="EP450I"/>
</dbReference>
<keyword evidence="4 8" id="KW-0479">Metal-binding</keyword>
<keyword evidence="6 8" id="KW-0408">Iron</keyword>
<feature type="binding site" description="axial binding residue" evidence="8">
    <location>
        <position position="369"/>
    </location>
    <ligand>
        <name>heme</name>
        <dbReference type="ChEBI" id="CHEBI:30413"/>
    </ligand>
    <ligandPart>
        <name>Fe</name>
        <dbReference type="ChEBI" id="CHEBI:18248"/>
    </ligandPart>
</feature>
<dbReference type="PANTHER" id="PTHR24286:SF24">
    <property type="entry name" value="LANOSTEROL 14-ALPHA DEMETHYLASE"/>
    <property type="match status" value="1"/>
</dbReference>
<dbReference type="InterPro" id="IPR036396">
    <property type="entry name" value="Cyt_P450_sf"/>
</dbReference>
<gene>
    <name evidence="10" type="ORF">SAMN05421806_101424</name>
</gene>
<dbReference type="GO" id="GO:0020037">
    <property type="term" value="F:heme binding"/>
    <property type="evidence" value="ECO:0007669"/>
    <property type="project" value="InterPro"/>
</dbReference>
<protein>
    <submittedName>
        <fullName evidence="10">Fatty-acid peroxygenase</fullName>
    </submittedName>
</protein>
<keyword evidence="11" id="KW-1185">Reference proteome</keyword>
<dbReference type="Proteomes" id="UP000199155">
    <property type="component" value="Unassembled WGS sequence"/>
</dbReference>
<dbReference type="AlphaFoldDB" id="A0A1G8TS57"/>
<evidence type="ECO:0000256" key="8">
    <source>
        <dbReference type="PIRSR" id="PIRSR602401-1"/>
    </source>
</evidence>
<evidence type="ECO:0000256" key="7">
    <source>
        <dbReference type="ARBA" id="ARBA00023033"/>
    </source>
</evidence>
<dbReference type="STRING" id="417292.SAMN05421806_101424"/>
<evidence type="ECO:0000256" key="2">
    <source>
        <dbReference type="ARBA" id="ARBA00010617"/>
    </source>
</evidence>
<keyword evidence="5" id="KW-0560">Oxidoreductase</keyword>
<evidence type="ECO:0000256" key="5">
    <source>
        <dbReference type="ARBA" id="ARBA00023002"/>
    </source>
</evidence>
<organism evidence="10 11">
    <name type="scientific">Streptomyces indicus</name>
    <dbReference type="NCBI Taxonomy" id="417292"/>
    <lineage>
        <taxon>Bacteria</taxon>
        <taxon>Bacillati</taxon>
        <taxon>Actinomycetota</taxon>
        <taxon>Actinomycetes</taxon>
        <taxon>Kitasatosporales</taxon>
        <taxon>Streptomycetaceae</taxon>
        <taxon>Streptomyces</taxon>
    </lineage>
</organism>
<keyword evidence="7" id="KW-0503">Monooxygenase</keyword>
<evidence type="ECO:0000256" key="1">
    <source>
        <dbReference type="ARBA" id="ARBA00001971"/>
    </source>
</evidence>
<name>A0A1G8TS57_9ACTN</name>
<keyword evidence="3 8" id="KW-0349">Heme</keyword>
<evidence type="ECO:0000256" key="3">
    <source>
        <dbReference type="ARBA" id="ARBA00022617"/>
    </source>
</evidence>
<evidence type="ECO:0000313" key="10">
    <source>
        <dbReference type="EMBL" id="SDJ44368.1"/>
    </source>
</evidence>
<dbReference type="EMBL" id="FNFF01000001">
    <property type="protein sequence ID" value="SDJ44368.1"/>
    <property type="molecule type" value="Genomic_DNA"/>
</dbReference>
<dbReference type="GO" id="GO:0005506">
    <property type="term" value="F:iron ion binding"/>
    <property type="evidence" value="ECO:0007669"/>
    <property type="project" value="InterPro"/>
</dbReference>